<dbReference type="AlphaFoldDB" id="A0A835C9T2"/>
<dbReference type="GO" id="GO:0004497">
    <property type="term" value="F:monooxygenase activity"/>
    <property type="evidence" value="ECO:0007669"/>
    <property type="project" value="UniProtKB-KW"/>
</dbReference>
<comment type="caution">
    <text evidence="10">The sequence shown here is derived from an EMBL/GenBank/DDBJ whole genome shotgun (WGS) entry which is preliminary data.</text>
</comment>
<dbReference type="GO" id="GO:0005506">
    <property type="term" value="F:iron ion binding"/>
    <property type="evidence" value="ECO:0007669"/>
    <property type="project" value="InterPro"/>
</dbReference>
<dbReference type="InterPro" id="IPR017972">
    <property type="entry name" value="Cyt_P450_CS"/>
</dbReference>
<evidence type="ECO:0000256" key="5">
    <source>
        <dbReference type="ARBA" id="ARBA00023002"/>
    </source>
</evidence>
<dbReference type="InterPro" id="IPR001128">
    <property type="entry name" value="Cyt_P450"/>
</dbReference>
<dbReference type="Pfam" id="PF00067">
    <property type="entry name" value="p450"/>
    <property type="match status" value="1"/>
</dbReference>
<name>A0A835C9T2_9FABA</name>
<gene>
    <name evidence="10" type="ORF">G2W53_009339</name>
</gene>
<comment type="similarity">
    <text evidence="2 8">Belongs to the cytochrome P450 family.</text>
</comment>
<evidence type="ECO:0000256" key="7">
    <source>
        <dbReference type="ARBA" id="ARBA00023033"/>
    </source>
</evidence>
<keyword evidence="6 8" id="KW-0408">Iron</keyword>
<evidence type="ECO:0000256" key="2">
    <source>
        <dbReference type="ARBA" id="ARBA00010617"/>
    </source>
</evidence>
<sequence length="482" mass="55313">MLWPLLGILPSLFFHINHIYEWGTQCLIQAGGTFHFKGVCIGRAHGIMTSNPSNIEYMLSTNCTNFHKGHSYRERFHDLLGNGIFNSEGESWKIQRRLALSEMYSTAFSHHSFETMTTLVHHKLLKLLQHKLVNSGNTPFDLQDILLRFTFDNISIAAMGVDPGCLAIDLPQIPLAKAFEEATELTLFRFLLPPFVWKPLRFLGLGYEKRLRRAIRLVHDFADEIVADRSRELEDRGNLENFSDLLSKSLENHHHHQNPHVSHRDFFVSFILAGRDTSSIALAWFFWLIHTNPQVQNRILTELTDIRNDGDDDEGKDPRNDVVFSEEELKRMVYLQAAISESLRLYPPVPIDFKQVIEDDVFPDGTGVKKGGWVIYSIYSMARLESIWGKDCLEFKPERWIKDGKLVSDHSQFKFPVFNAGPRLCVGKKFAYMQMKMVAAAILLRYEVGVVDGHEVAPKFTTTLYMKNGLLVTLKPRFLSLA</sequence>
<evidence type="ECO:0000256" key="6">
    <source>
        <dbReference type="ARBA" id="ARBA00023004"/>
    </source>
</evidence>
<dbReference type="GO" id="GO:0006629">
    <property type="term" value="P:lipid metabolic process"/>
    <property type="evidence" value="ECO:0007669"/>
    <property type="project" value="UniProtKB-ARBA"/>
</dbReference>
<comment type="cofactor">
    <cofactor evidence="1">
        <name>heme</name>
        <dbReference type="ChEBI" id="CHEBI:30413"/>
    </cofactor>
</comment>
<keyword evidence="4 8" id="KW-0479">Metal-binding</keyword>
<dbReference type="CDD" id="cd11064">
    <property type="entry name" value="CYP86A"/>
    <property type="match status" value="1"/>
</dbReference>
<evidence type="ECO:0000256" key="3">
    <source>
        <dbReference type="ARBA" id="ARBA00022617"/>
    </source>
</evidence>
<evidence type="ECO:0000313" key="11">
    <source>
        <dbReference type="Proteomes" id="UP000634136"/>
    </source>
</evidence>
<keyword evidence="7 8" id="KW-0503">Monooxygenase</keyword>
<dbReference type="OrthoDB" id="1470350at2759"/>
<dbReference type="PROSITE" id="PS00086">
    <property type="entry name" value="CYTOCHROME_P450"/>
    <property type="match status" value="1"/>
</dbReference>
<dbReference type="EMBL" id="JAAIUW010000004">
    <property type="protein sequence ID" value="KAF7834480.1"/>
    <property type="molecule type" value="Genomic_DNA"/>
</dbReference>
<reference evidence="10" key="1">
    <citation type="submission" date="2020-09" db="EMBL/GenBank/DDBJ databases">
        <title>Genome-Enabled Discovery of Anthraquinone Biosynthesis in Senna tora.</title>
        <authorList>
            <person name="Kang S.-H."/>
            <person name="Pandey R.P."/>
            <person name="Lee C.-M."/>
            <person name="Sim J.-S."/>
            <person name="Jeong J.-T."/>
            <person name="Choi B.-S."/>
            <person name="Jung M."/>
            <person name="Ginzburg D."/>
            <person name="Zhao K."/>
            <person name="Won S.Y."/>
            <person name="Oh T.-J."/>
            <person name="Yu Y."/>
            <person name="Kim N.-H."/>
            <person name="Lee O.R."/>
            <person name="Lee T.-H."/>
            <person name="Bashyal P."/>
            <person name="Kim T.-S."/>
            <person name="Lee W.-H."/>
            <person name="Kawkins C."/>
            <person name="Kim C.-K."/>
            <person name="Kim J.S."/>
            <person name="Ahn B.O."/>
            <person name="Rhee S.Y."/>
            <person name="Sohng J.K."/>
        </authorList>
    </citation>
    <scope>NUCLEOTIDE SEQUENCE</scope>
    <source>
        <tissue evidence="10">Leaf</tissue>
    </source>
</reference>
<dbReference type="PRINTS" id="PR00385">
    <property type="entry name" value="P450"/>
</dbReference>
<evidence type="ECO:0000256" key="8">
    <source>
        <dbReference type="RuleBase" id="RU000461"/>
    </source>
</evidence>
<evidence type="ECO:0000256" key="1">
    <source>
        <dbReference type="ARBA" id="ARBA00001971"/>
    </source>
</evidence>
<evidence type="ECO:0000256" key="4">
    <source>
        <dbReference type="ARBA" id="ARBA00022723"/>
    </source>
</evidence>
<protein>
    <submittedName>
        <fullName evidence="10">Cytochrome P450 86B1</fullName>
    </submittedName>
</protein>
<dbReference type="GO" id="GO:0020037">
    <property type="term" value="F:heme binding"/>
    <property type="evidence" value="ECO:0007669"/>
    <property type="project" value="InterPro"/>
</dbReference>
<keyword evidence="5 8" id="KW-0560">Oxidoreductase</keyword>
<proteinExistence type="inferred from homology"/>
<dbReference type="Gene3D" id="1.10.630.10">
    <property type="entry name" value="Cytochrome P450"/>
    <property type="match status" value="1"/>
</dbReference>
<evidence type="ECO:0000256" key="9">
    <source>
        <dbReference type="SAM" id="SignalP"/>
    </source>
</evidence>
<evidence type="ECO:0000313" key="10">
    <source>
        <dbReference type="EMBL" id="KAF7834480.1"/>
    </source>
</evidence>
<organism evidence="10 11">
    <name type="scientific">Senna tora</name>
    <dbReference type="NCBI Taxonomy" id="362788"/>
    <lineage>
        <taxon>Eukaryota</taxon>
        <taxon>Viridiplantae</taxon>
        <taxon>Streptophyta</taxon>
        <taxon>Embryophyta</taxon>
        <taxon>Tracheophyta</taxon>
        <taxon>Spermatophyta</taxon>
        <taxon>Magnoliopsida</taxon>
        <taxon>eudicotyledons</taxon>
        <taxon>Gunneridae</taxon>
        <taxon>Pentapetalae</taxon>
        <taxon>rosids</taxon>
        <taxon>fabids</taxon>
        <taxon>Fabales</taxon>
        <taxon>Fabaceae</taxon>
        <taxon>Caesalpinioideae</taxon>
        <taxon>Cassia clade</taxon>
        <taxon>Senna</taxon>
    </lineage>
</organism>
<feature type="chain" id="PRO_5032440021" evidence="9">
    <location>
        <begin position="20"/>
        <end position="482"/>
    </location>
</feature>
<feature type="signal peptide" evidence="9">
    <location>
        <begin position="1"/>
        <end position="19"/>
    </location>
</feature>
<keyword evidence="3 8" id="KW-0349">Heme</keyword>
<dbReference type="Proteomes" id="UP000634136">
    <property type="component" value="Unassembled WGS sequence"/>
</dbReference>
<dbReference type="PANTHER" id="PTHR24296">
    <property type="entry name" value="CYTOCHROME P450"/>
    <property type="match status" value="1"/>
</dbReference>
<dbReference type="GO" id="GO:0016705">
    <property type="term" value="F:oxidoreductase activity, acting on paired donors, with incorporation or reduction of molecular oxygen"/>
    <property type="evidence" value="ECO:0007669"/>
    <property type="project" value="InterPro"/>
</dbReference>
<dbReference type="SUPFAM" id="SSF48264">
    <property type="entry name" value="Cytochrome P450"/>
    <property type="match status" value="1"/>
</dbReference>
<accession>A0A835C9T2</accession>
<keyword evidence="11" id="KW-1185">Reference proteome</keyword>
<keyword evidence="9" id="KW-0732">Signal</keyword>
<dbReference type="InterPro" id="IPR036396">
    <property type="entry name" value="Cyt_P450_sf"/>
</dbReference>